<evidence type="ECO:0000313" key="2">
    <source>
        <dbReference type="EMBL" id="PIT01344.1"/>
    </source>
</evidence>
<evidence type="ECO:0000313" key="3">
    <source>
        <dbReference type="Proteomes" id="UP000228930"/>
    </source>
</evidence>
<dbReference type="PANTHER" id="PTHR11803">
    <property type="entry name" value="2-IMINOBUTANOATE/2-IMINOPROPANOATE DEAMINASE RIDA"/>
    <property type="match status" value="1"/>
</dbReference>
<proteinExistence type="inferred from homology"/>
<comment type="similarity">
    <text evidence="1">Belongs to the RutC family.</text>
</comment>
<protein>
    <submittedName>
        <fullName evidence="2">Uncharacterized protein</fullName>
    </submittedName>
</protein>
<reference evidence="2 3" key="1">
    <citation type="submission" date="2015-06" db="EMBL/GenBank/DDBJ databases">
        <title>Comparative genome analysis of nirS-carrying Bradyrhizobium sp. strains.</title>
        <authorList>
            <person name="Ishii S."/>
            <person name="Jang J."/>
            <person name="Nishizawa T."/>
            <person name="Senoo K."/>
        </authorList>
    </citation>
    <scope>NUCLEOTIDE SEQUENCE [LARGE SCALE GENOMIC DNA]</scope>
    <source>
        <strain evidence="2 3">TSA1</strain>
    </source>
</reference>
<keyword evidence="3" id="KW-1185">Reference proteome</keyword>
<dbReference type="GO" id="GO:0019239">
    <property type="term" value="F:deaminase activity"/>
    <property type="evidence" value="ECO:0007669"/>
    <property type="project" value="TreeGrafter"/>
</dbReference>
<dbReference type="CDD" id="cd00448">
    <property type="entry name" value="YjgF_YER057c_UK114_family"/>
    <property type="match status" value="1"/>
</dbReference>
<dbReference type="FunFam" id="3.30.1330.40:FF:000001">
    <property type="entry name" value="L-PSP family endoribonuclease"/>
    <property type="match status" value="1"/>
</dbReference>
<gene>
    <name evidence="2" type="ORF">TSA1_11665</name>
</gene>
<dbReference type="RefSeq" id="WP_100176568.1">
    <property type="nucleotide sequence ID" value="NZ_LFJC01000003.1"/>
</dbReference>
<dbReference type="Pfam" id="PF01042">
    <property type="entry name" value="Ribonuc_L-PSP"/>
    <property type="match status" value="1"/>
</dbReference>
<dbReference type="SUPFAM" id="SSF55298">
    <property type="entry name" value="YjgF-like"/>
    <property type="match status" value="1"/>
</dbReference>
<dbReference type="InterPro" id="IPR035959">
    <property type="entry name" value="RutC-like_sf"/>
</dbReference>
<evidence type="ECO:0000256" key="1">
    <source>
        <dbReference type="ARBA" id="ARBA00010552"/>
    </source>
</evidence>
<accession>A0A2M6U9R2</accession>
<dbReference type="GO" id="GO:0005829">
    <property type="term" value="C:cytosol"/>
    <property type="evidence" value="ECO:0007669"/>
    <property type="project" value="TreeGrafter"/>
</dbReference>
<sequence length="131" mass="13826">MKTHPRQTRIISSQSPTPLGHYAQGVLNGDTLYVSGQLGVAKDTPSPESVAVADQVTYALSNIEAIARTVGASRAQVVKATIYVTDIALWGEANKAYAAFFGDHKPARSVVPCPELHLGAKIEIEAIVAVA</sequence>
<dbReference type="PANTHER" id="PTHR11803:SF58">
    <property type="entry name" value="PROTEIN HMF1-RELATED"/>
    <property type="match status" value="1"/>
</dbReference>
<dbReference type="Proteomes" id="UP000228930">
    <property type="component" value="Unassembled WGS sequence"/>
</dbReference>
<organism evidence="2 3">
    <name type="scientific">Bradyrhizobium nitroreducens</name>
    <dbReference type="NCBI Taxonomy" id="709803"/>
    <lineage>
        <taxon>Bacteria</taxon>
        <taxon>Pseudomonadati</taxon>
        <taxon>Pseudomonadota</taxon>
        <taxon>Alphaproteobacteria</taxon>
        <taxon>Hyphomicrobiales</taxon>
        <taxon>Nitrobacteraceae</taxon>
        <taxon>Bradyrhizobium</taxon>
    </lineage>
</organism>
<dbReference type="InterPro" id="IPR006175">
    <property type="entry name" value="YjgF/YER057c/UK114"/>
</dbReference>
<dbReference type="AlphaFoldDB" id="A0A2M6U9R2"/>
<name>A0A2M6U9R2_9BRAD</name>
<dbReference type="Gene3D" id="3.30.1330.40">
    <property type="entry name" value="RutC-like"/>
    <property type="match status" value="1"/>
</dbReference>
<comment type="caution">
    <text evidence="2">The sequence shown here is derived from an EMBL/GenBank/DDBJ whole genome shotgun (WGS) entry which is preliminary data.</text>
</comment>
<dbReference type="EMBL" id="LFJC01000003">
    <property type="protein sequence ID" value="PIT01344.1"/>
    <property type="molecule type" value="Genomic_DNA"/>
</dbReference>